<keyword evidence="6 7" id="KW-0413">Isomerase</keyword>
<dbReference type="PANTHER" id="PTHR21139">
    <property type="entry name" value="TRIOSEPHOSPHATE ISOMERASE"/>
    <property type="match status" value="1"/>
</dbReference>
<feature type="binding site" evidence="7">
    <location>
        <position position="206"/>
    </location>
    <ligand>
        <name>substrate</name>
    </ligand>
</feature>
<dbReference type="InterPro" id="IPR035990">
    <property type="entry name" value="TIM_sf"/>
</dbReference>
<gene>
    <name evidence="7" type="primary">tpiA</name>
    <name evidence="9" type="ORF">SAMN02745664_10224</name>
</gene>
<feature type="binding site" evidence="7">
    <location>
        <begin position="10"/>
        <end position="12"/>
    </location>
    <ligand>
        <name>substrate</name>
    </ligand>
</feature>
<dbReference type="CDD" id="cd00311">
    <property type="entry name" value="TIM"/>
    <property type="match status" value="1"/>
</dbReference>
<comment type="pathway">
    <text evidence="7 8">Carbohydrate biosynthesis; gluconeogenesis.</text>
</comment>
<dbReference type="NCBIfam" id="TIGR00419">
    <property type="entry name" value="tim"/>
    <property type="match status" value="1"/>
</dbReference>
<dbReference type="InterPro" id="IPR000652">
    <property type="entry name" value="Triosephosphate_isomerase"/>
</dbReference>
<feature type="binding site" evidence="7">
    <location>
        <position position="170"/>
    </location>
    <ligand>
        <name>substrate</name>
    </ligand>
</feature>
<evidence type="ECO:0000256" key="4">
    <source>
        <dbReference type="ARBA" id="ARBA00022490"/>
    </source>
</evidence>
<comment type="catalytic activity">
    <reaction evidence="7 8">
        <text>D-glyceraldehyde 3-phosphate = dihydroxyacetone phosphate</text>
        <dbReference type="Rhea" id="RHEA:18585"/>
        <dbReference type="ChEBI" id="CHEBI:57642"/>
        <dbReference type="ChEBI" id="CHEBI:59776"/>
        <dbReference type="EC" id="5.3.1.1"/>
    </reaction>
</comment>
<dbReference type="InterPro" id="IPR020861">
    <property type="entry name" value="Triosephosphate_isomerase_AS"/>
</dbReference>
<dbReference type="GO" id="GO:0019563">
    <property type="term" value="P:glycerol catabolic process"/>
    <property type="evidence" value="ECO:0007669"/>
    <property type="project" value="TreeGrafter"/>
</dbReference>
<evidence type="ECO:0000256" key="8">
    <source>
        <dbReference type="RuleBase" id="RU363013"/>
    </source>
</evidence>
<dbReference type="GO" id="GO:0006096">
    <property type="term" value="P:glycolytic process"/>
    <property type="evidence" value="ECO:0007669"/>
    <property type="project" value="UniProtKB-UniRule"/>
</dbReference>
<dbReference type="GO" id="GO:0046166">
    <property type="term" value="P:glyceraldehyde-3-phosphate biosynthetic process"/>
    <property type="evidence" value="ECO:0007669"/>
    <property type="project" value="TreeGrafter"/>
</dbReference>
<dbReference type="GO" id="GO:0006094">
    <property type="term" value="P:gluconeogenesis"/>
    <property type="evidence" value="ECO:0007669"/>
    <property type="project" value="UniProtKB-UniRule"/>
</dbReference>
<comment type="pathway">
    <text evidence="7 8">Carbohydrate degradation; glycolysis; D-glyceraldehyde 3-phosphate from glycerone phosphate: step 1/1.</text>
</comment>
<dbReference type="HAMAP" id="MF_00147_B">
    <property type="entry name" value="TIM_B"/>
    <property type="match status" value="1"/>
</dbReference>
<accession>A0A1N7DQE7</accession>
<dbReference type="EMBL" id="FTNU01000002">
    <property type="protein sequence ID" value="SIR77915.1"/>
    <property type="molecule type" value="Genomic_DNA"/>
</dbReference>
<keyword evidence="5 7" id="KW-0324">Glycolysis</keyword>
<dbReference type="GO" id="GO:0005829">
    <property type="term" value="C:cytosol"/>
    <property type="evidence" value="ECO:0007669"/>
    <property type="project" value="TreeGrafter"/>
</dbReference>
<dbReference type="UniPathway" id="UPA00138"/>
<evidence type="ECO:0000256" key="7">
    <source>
        <dbReference type="HAMAP-Rule" id="MF_00147"/>
    </source>
</evidence>
<dbReference type="PROSITE" id="PS00171">
    <property type="entry name" value="TIM_1"/>
    <property type="match status" value="1"/>
</dbReference>
<evidence type="ECO:0000313" key="9">
    <source>
        <dbReference type="EMBL" id="SIR77915.1"/>
    </source>
</evidence>
<evidence type="ECO:0000256" key="3">
    <source>
        <dbReference type="ARBA" id="ARBA00022432"/>
    </source>
</evidence>
<evidence type="ECO:0000256" key="6">
    <source>
        <dbReference type="ARBA" id="ARBA00023235"/>
    </source>
</evidence>
<evidence type="ECO:0000256" key="2">
    <source>
        <dbReference type="ARBA" id="ARBA00007422"/>
    </source>
</evidence>
<dbReference type="InterPro" id="IPR022896">
    <property type="entry name" value="TrioseP_Isoase_bac/euk"/>
</dbReference>
<evidence type="ECO:0000313" key="10">
    <source>
        <dbReference type="Proteomes" id="UP000187495"/>
    </source>
</evidence>
<keyword evidence="3 7" id="KW-0312">Gluconeogenesis</keyword>
<comment type="subunit">
    <text evidence="7 8">Homodimer.</text>
</comment>
<comment type="subcellular location">
    <subcellularLocation>
        <location evidence="7 8">Cytoplasm</location>
    </subcellularLocation>
</comment>
<dbReference type="STRING" id="34061.B0189_05840"/>
<dbReference type="InterPro" id="IPR013785">
    <property type="entry name" value="Aldolase_TIM"/>
</dbReference>
<feature type="active site" description="Electrophile" evidence="7">
    <location>
        <position position="96"/>
    </location>
</feature>
<comment type="function">
    <text evidence="7">Involved in the gluconeogenesis. Catalyzes stereospecifically the conversion of dihydroxyacetone phosphate (DHAP) to D-glyceraldehyde-3-phosphate (G3P).</text>
</comment>
<dbReference type="EC" id="5.3.1.1" evidence="7 8"/>
<dbReference type="RefSeq" id="WP_076554523.1">
    <property type="nucleotide sequence ID" value="NZ_FTNU01000002.1"/>
</dbReference>
<dbReference type="SUPFAM" id="SSF51351">
    <property type="entry name" value="Triosephosphate isomerase (TIM)"/>
    <property type="match status" value="1"/>
</dbReference>
<reference evidence="10" key="1">
    <citation type="submission" date="2017-01" db="EMBL/GenBank/DDBJ databases">
        <authorList>
            <person name="Varghese N."/>
            <person name="Submissions S."/>
        </authorList>
    </citation>
    <scope>NUCLEOTIDE SEQUENCE [LARGE SCALE GENOMIC DNA]</scope>
    <source>
        <strain evidence="10">DSM 21768</strain>
    </source>
</reference>
<dbReference type="PANTHER" id="PTHR21139:SF42">
    <property type="entry name" value="TRIOSEPHOSPHATE ISOMERASE"/>
    <property type="match status" value="1"/>
</dbReference>
<organism evidence="9 10">
    <name type="scientific">Moraxella cuniculi DSM 21768</name>
    <dbReference type="NCBI Taxonomy" id="1122245"/>
    <lineage>
        <taxon>Bacteria</taxon>
        <taxon>Pseudomonadati</taxon>
        <taxon>Pseudomonadota</taxon>
        <taxon>Gammaproteobacteria</taxon>
        <taxon>Moraxellales</taxon>
        <taxon>Moraxellaceae</taxon>
        <taxon>Moraxella</taxon>
    </lineage>
</organism>
<feature type="active site" description="Proton acceptor" evidence="7">
    <location>
        <position position="164"/>
    </location>
</feature>
<sequence>MNAQKYVIGNWKLNPATLSQACQLASSLVQMDKSVQVGCVPSFVHLSAVGELLAESSILLGAQDVCAKTATTGAFTGDVSAGQLADIGVKFVIIGHSERRAYYGEDNALFEAKIQQAVDAGLTVVFCVGETKSQYQAQQTLVVLDEQLSVLKSVPADKLIVAYEPVWAIGTGLTPSIDEVIGVHRHIKQVLARYAMPTVSVLYGGSVNEKNAAEFATAFGVDGALVGGASLKIEAFSQIVAAFANN</sequence>
<dbReference type="PROSITE" id="PS51440">
    <property type="entry name" value="TIM_2"/>
    <property type="match status" value="1"/>
</dbReference>
<dbReference type="AlphaFoldDB" id="A0A1N7DQE7"/>
<evidence type="ECO:0000256" key="1">
    <source>
        <dbReference type="ARBA" id="ARBA00004939"/>
    </source>
</evidence>
<evidence type="ECO:0000256" key="5">
    <source>
        <dbReference type="ARBA" id="ARBA00023152"/>
    </source>
</evidence>
<feature type="binding site" evidence="7">
    <location>
        <begin position="227"/>
        <end position="228"/>
    </location>
    <ligand>
        <name>substrate</name>
    </ligand>
</feature>
<comment type="similarity">
    <text evidence="2 7 8">Belongs to the triosephosphate isomerase family.</text>
</comment>
<keyword evidence="10" id="KW-1185">Reference proteome</keyword>
<name>A0A1N7DQE7_9GAMM</name>
<protein>
    <recommendedName>
        <fullName evidence="7 8">Triosephosphate isomerase</fullName>
        <shortName evidence="7">TIM</shortName>
        <shortName evidence="7">TPI</shortName>
        <ecNumber evidence="7 8">5.3.1.1</ecNumber>
    </recommendedName>
    <alternativeName>
        <fullName evidence="7">Triose-phosphate isomerase</fullName>
    </alternativeName>
</protein>
<keyword evidence="4 7" id="KW-0963">Cytoplasm</keyword>
<dbReference type="UniPathway" id="UPA00109">
    <property type="reaction ID" value="UER00189"/>
</dbReference>
<dbReference type="Pfam" id="PF00121">
    <property type="entry name" value="TIM"/>
    <property type="match status" value="1"/>
</dbReference>
<comment type="pathway">
    <text evidence="1">Carbohydrate metabolism; erythritol degradation.</text>
</comment>
<proteinExistence type="inferred from homology"/>
<dbReference type="GO" id="GO:0004807">
    <property type="term" value="F:triose-phosphate isomerase activity"/>
    <property type="evidence" value="ECO:0007669"/>
    <property type="project" value="UniProtKB-UniRule"/>
</dbReference>
<dbReference type="Proteomes" id="UP000187495">
    <property type="component" value="Unassembled WGS sequence"/>
</dbReference>
<dbReference type="Gene3D" id="3.20.20.70">
    <property type="entry name" value="Aldolase class I"/>
    <property type="match status" value="1"/>
</dbReference>